<protein>
    <submittedName>
        <fullName evidence="1">Uncharacterized protein</fullName>
    </submittedName>
</protein>
<dbReference type="AlphaFoldDB" id="A0A9X9Q393"/>
<proteinExistence type="predicted"/>
<sequence>MSKSDIKQLTHAERILGESVSKLAAYQVVGESVQLYCCVGHFCPEKTTSTATAEFSFVLSKY</sequence>
<evidence type="ECO:0000313" key="1">
    <source>
        <dbReference type="EMBL" id="VCW99253.1"/>
    </source>
</evidence>
<reference evidence="1 2" key="1">
    <citation type="submission" date="2018-10" db="EMBL/GenBank/DDBJ databases">
        <authorList>
            <person name="Ekblom R."/>
            <person name="Jareborg N."/>
        </authorList>
    </citation>
    <scope>NUCLEOTIDE SEQUENCE [LARGE SCALE GENOMIC DNA]</scope>
    <source>
        <tissue evidence="1">Muscle</tissue>
    </source>
</reference>
<dbReference type="Proteomes" id="UP000269945">
    <property type="component" value="Unassembled WGS sequence"/>
</dbReference>
<organism evidence="1 2">
    <name type="scientific">Gulo gulo</name>
    <name type="common">Wolverine</name>
    <name type="synonym">Gluton</name>
    <dbReference type="NCBI Taxonomy" id="48420"/>
    <lineage>
        <taxon>Eukaryota</taxon>
        <taxon>Metazoa</taxon>
        <taxon>Chordata</taxon>
        <taxon>Craniata</taxon>
        <taxon>Vertebrata</taxon>
        <taxon>Euteleostomi</taxon>
        <taxon>Mammalia</taxon>
        <taxon>Eutheria</taxon>
        <taxon>Laurasiatheria</taxon>
        <taxon>Carnivora</taxon>
        <taxon>Caniformia</taxon>
        <taxon>Musteloidea</taxon>
        <taxon>Mustelidae</taxon>
        <taxon>Guloninae</taxon>
        <taxon>Gulo</taxon>
    </lineage>
</organism>
<comment type="caution">
    <text evidence="1">The sequence shown here is derived from an EMBL/GenBank/DDBJ whole genome shotgun (WGS) entry which is preliminary data.</text>
</comment>
<accession>A0A9X9Q393</accession>
<evidence type="ECO:0000313" key="2">
    <source>
        <dbReference type="Proteomes" id="UP000269945"/>
    </source>
</evidence>
<dbReference type="EMBL" id="CYRY02027975">
    <property type="protein sequence ID" value="VCW99253.1"/>
    <property type="molecule type" value="Genomic_DNA"/>
</dbReference>
<gene>
    <name evidence="1" type="ORF">BN2614_LOCUS5</name>
</gene>
<name>A0A9X9Q393_GULGU</name>
<keyword evidence="2" id="KW-1185">Reference proteome</keyword>